<dbReference type="PATRIC" id="fig|1302272.5.peg.1988"/>
<protein>
    <submittedName>
        <fullName evidence="1">Uncharacterized protein</fullName>
    </submittedName>
</protein>
<proteinExistence type="predicted"/>
<evidence type="ECO:0000313" key="1">
    <source>
        <dbReference type="EMBL" id="KRK48209.1"/>
    </source>
</evidence>
<comment type="caution">
    <text evidence="1">The sequence shown here is derived from an EMBL/GenBank/DDBJ whole genome shotgun (WGS) entry which is preliminary data.</text>
</comment>
<accession>A0A0R1HXB7</accession>
<name>A0A0R1HXB7_9LACO</name>
<reference evidence="1 2" key="1">
    <citation type="journal article" date="2015" name="Genome Announc.">
        <title>Expanding the biotechnology potential of lactobacilli through comparative genomics of 213 strains and associated genera.</title>
        <authorList>
            <person name="Sun Z."/>
            <person name="Harris H.M."/>
            <person name="McCann A."/>
            <person name="Guo C."/>
            <person name="Argimon S."/>
            <person name="Zhang W."/>
            <person name="Yang X."/>
            <person name="Jeffery I.B."/>
            <person name="Cooney J.C."/>
            <person name="Kagawa T.F."/>
            <person name="Liu W."/>
            <person name="Song Y."/>
            <person name="Salvetti E."/>
            <person name="Wrobel A."/>
            <person name="Rasinkangas P."/>
            <person name="Parkhill J."/>
            <person name="Rea M.C."/>
            <person name="O'Sullivan O."/>
            <person name="Ritari J."/>
            <person name="Douillard F.P."/>
            <person name="Paul Ross R."/>
            <person name="Yang R."/>
            <person name="Briner A.E."/>
            <person name="Felis G.E."/>
            <person name="de Vos W.M."/>
            <person name="Barrangou R."/>
            <person name="Klaenhammer T.R."/>
            <person name="Caufield P.W."/>
            <person name="Cui Y."/>
            <person name="Zhang H."/>
            <person name="O'Toole P.W."/>
        </authorList>
    </citation>
    <scope>NUCLEOTIDE SEQUENCE [LARGE SCALE GENOMIC DNA]</scope>
    <source>
        <strain evidence="1 2">JCM 15530</strain>
    </source>
</reference>
<dbReference type="EMBL" id="AZCX01000004">
    <property type="protein sequence ID" value="KRK48209.1"/>
    <property type="molecule type" value="Genomic_DNA"/>
</dbReference>
<gene>
    <name evidence="1" type="ORF">FC96_GL001948</name>
</gene>
<sequence length="127" mass="14573">MLFTTLMALSVMGISVSAKTTSTKGPMVGQLKYTKTKMNAKFNNNYGSFKLYNHVPNSNYKKIKTISWKKSGINLKKISQFPVKVNMTANQATQYNWYRFSVSKKVNHKNVTTNYWIYGQALKNINK</sequence>
<dbReference type="Proteomes" id="UP000050911">
    <property type="component" value="Unassembled WGS sequence"/>
</dbReference>
<evidence type="ECO:0000313" key="2">
    <source>
        <dbReference type="Proteomes" id="UP000050911"/>
    </source>
</evidence>
<organism evidence="1 2">
    <name type="scientific">Secundilactobacillus kimchicus JCM 15530</name>
    <dbReference type="NCBI Taxonomy" id="1302272"/>
    <lineage>
        <taxon>Bacteria</taxon>
        <taxon>Bacillati</taxon>
        <taxon>Bacillota</taxon>
        <taxon>Bacilli</taxon>
        <taxon>Lactobacillales</taxon>
        <taxon>Lactobacillaceae</taxon>
        <taxon>Secundilactobacillus</taxon>
    </lineage>
</organism>
<dbReference type="AlphaFoldDB" id="A0A0R1HXB7"/>
<keyword evidence="2" id="KW-1185">Reference proteome</keyword>